<proteinExistence type="predicted"/>
<evidence type="ECO:0000313" key="2">
    <source>
        <dbReference type="EMBL" id="EKN07523.1"/>
    </source>
</evidence>
<dbReference type="AlphaFoldDB" id="K5ZVR6"/>
<reference evidence="2 3" key="1">
    <citation type="submission" date="2012-02" db="EMBL/GenBank/DDBJ databases">
        <title>The Genome Sequence of Parabacteroides johnsonii CL02T12C29.</title>
        <authorList>
            <consortium name="The Broad Institute Genome Sequencing Platform"/>
            <person name="Earl A."/>
            <person name="Ward D."/>
            <person name="Feldgarden M."/>
            <person name="Gevers D."/>
            <person name="Zitomersky N.L."/>
            <person name="Coyne M.J."/>
            <person name="Comstock L.E."/>
            <person name="Young S.K."/>
            <person name="Zeng Q."/>
            <person name="Gargeya S."/>
            <person name="Fitzgerald M."/>
            <person name="Haas B."/>
            <person name="Abouelleil A."/>
            <person name="Alvarado L."/>
            <person name="Arachchi H.M."/>
            <person name="Berlin A."/>
            <person name="Chapman S.B."/>
            <person name="Gearin G."/>
            <person name="Goldberg J."/>
            <person name="Griggs A."/>
            <person name="Gujja S."/>
            <person name="Hansen M."/>
            <person name="Heiman D."/>
            <person name="Howarth C."/>
            <person name="Larimer J."/>
            <person name="Lui A."/>
            <person name="MacDonald P.J.P."/>
            <person name="McCowen C."/>
            <person name="Montmayeur A."/>
            <person name="Murphy C."/>
            <person name="Neiman D."/>
            <person name="Pearson M."/>
            <person name="Priest M."/>
            <person name="Roberts A."/>
            <person name="Saif S."/>
            <person name="Shea T."/>
            <person name="Sisk P."/>
            <person name="Stolte C."/>
            <person name="Sykes S."/>
            <person name="Wortman J."/>
            <person name="Nusbaum C."/>
            <person name="Birren B."/>
        </authorList>
    </citation>
    <scope>NUCLEOTIDE SEQUENCE [LARGE SCALE GENOMIC DNA]</scope>
    <source>
        <strain evidence="2 3">CL02T12C29</strain>
    </source>
</reference>
<gene>
    <name evidence="2" type="ORF">HMPREF1077_02635</name>
</gene>
<name>K5ZVR6_9BACT</name>
<dbReference type="EMBL" id="AGZP01000027">
    <property type="protein sequence ID" value="EKN07523.1"/>
    <property type="molecule type" value="Genomic_DNA"/>
</dbReference>
<comment type="caution">
    <text evidence="2">The sequence shown here is derived from an EMBL/GenBank/DDBJ whole genome shotgun (WGS) entry which is preliminary data.</text>
</comment>
<sequence length="31" mass="3387">MATKTRHSGTLRTDQEANLAKLDGLPVMESD</sequence>
<dbReference type="Proteomes" id="UP000001218">
    <property type="component" value="Unassembled WGS sequence"/>
</dbReference>
<evidence type="ECO:0000313" key="3">
    <source>
        <dbReference type="Proteomes" id="UP000001218"/>
    </source>
</evidence>
<protein>
    <submittedName>
        <fullName evidence="2">Uncharacterized protein</fullName>
    </submittedName>
</protein>
<dbReference type="HOGENOM" id="CLU_3397801_0_0_10"/>
<organism evidence="2 3">
    <name type="scientific">Parabacteroides johnsonii CL02T12C29</name>
    <dbReference type="NCBI Taxonomy" id="999419"/>
    <lineage>
        <taxon>Bacteria</taxon>
        <taxon>Pseudomonadati</taxon>
        <taxon>Bacteroidota</taxon>
        <taxon>Bacteroidia</taxon>
        <taxon>Bacteroidales</taxon>
        <taxon>Tannerellaceae</taxon>
        <taxon>Parabacteroides</taxon>
    </lineage>
</organism>
<accession>K5ZVR6</accession>
<evidence type="ECO:0000256" key="1">
    <source>
        <dbReference type="SAM" id="MobiDB-lite"/>
    </source>
</evidence>
<feature type="region of interest" description="Disordered" evidence="1">
    <location>
        <begin position="1"/>
        <end position="31"/>
    </location>
</feature>